<evidence type="ECO:0000256" key="1">
    <source>
        <dbReference type="SAM" id="Phobius"/>
    </source>
</evidence>
<keyword evidence="1" id="KW-0812">Transmembrane</keyword>
<dbReference type="EMBL" id="CP034726">
    <property type="protein sequence ID" value="QBP18262.1"/>
    <property type="molecule type" value="Genomic_DNA"/>
</dbReference>
<dbReference type="RefSeq" id="WP_133441821.1">
    <property type="nucleotide sequence ID" value="NZ_CP034726.1"/>
</dbReference>
<dbReference type="AlphaFoldDB" id="A0A4P6ZLH8"/>
<evidence type="ECO:0000313" key="2">
    <source>
        <dbReference type="EMBL" id="QBP18262.1"/>
    </source>
</evidence>
<keyword evidence="3" id="KW-1185">Reference proteome</keyword>
<feature type="transmembrane region" description="Helical" evidence="1">
    <location>
        <begin position="75"/>
        <end position="95"/>
    </location>
</feature>
<gene>
    <name evidence="2" type="ORF">ELX58_03730</name>
</gene>
<accession>A0A4P6ZLH8</accession>
<feature type="transmembrane region" description="Helical" evidence="1">
    <location>
        <begin position="43"/>
        <end position="63"/>
    </location>
</feature>
<keyword evidence="1" id="KW-1133">Transmembrane helix</keyword>
<organism evidence="2 3">
    <name type="scientific">Acetilactobacillus jinshanensis</name>
    <dbReference type="NCBI Taxonomy" id="1720083"/>
    <lineage>
        <taxon>Bacteria</taxon>
        <taxon>Bacillati</taxon>
        <taxon>Bacillota</taxon>
        <taxon>Bacilli</taxon>
        <taxon>Lactobacillales</taxon>
        <taxon>Lactobacillaceae</taxon>
        <taxon>Acetilactobacillus</taxon>
    </lineage>
</organism>
<name>A0A4P6ZLH8_9LACO</name>
<reference evidence="3" key="1">
    <citation type="submission" date="2018-12" db="EMBL/GenBank/DDBJ databases">
        <title>A new species of lactobacillus.</title>
        <authorList>
            <person name="Jian Y."/>
            <person name="Xin L."/>
            <person name="Hong Z.J."/>
            <person name="Ming L.Z."/>
            <person name="Hong X.Z."/>
        </authorList>
    </citation>
    <scope>NUCLEOTIDE SEQUENCE [LARGE SCALE GENOMIC DNA]</scope>
    <source>
        <strain evidence="3">HSLZ-75</strain>
    </source>
</reference>
<sequence>MNIKAIKAIRIHFYKHEVMILNIVAAIILIVDGFDYFNASLNFFRLLWSSVCIAATIFIDCCQQNVFKELAHKRVATIIIALIIIMGLATASGLFF</sequence>
<evidence type="ECO:0000313" key="3">
    <source>
        <dbReference type="Proteomes" id="UP000294321"/>
    </source>
</evidence>
<dbReference type="KEGG" id="lji:ELX58_03730"/>
<keyword evidence="1" id="KW-0472">Membrane</keyword>
<protein>
    <submittedName>
        <fullName evidence="2">Uncharacterized protein</fullName>
    </submittedName>
</protein>
<dbReference type="Proteomes" id="UP000294321">
    <property type="component" value="Chromosome"/>
</dbReference>
<feature type="transmembrane region" description="Helical" evidence="1">
    <location>
        <begin position="20"/>
        <end position="37"/>
    </location>
</feature>
<proteinExistence type="predicted"/>